<protein>
    <submittedName>
        <fullName evidence="1">Uncharacterized protein</fullName>
    </submittedName>
</protein>
<name>A0AAE4L7H6_BACUN</name>
<evidence type="ECO:0000313" key="2">
    <source>
        <dbReference type="Proteomes" id="UP001181247"/>
    </source>
</evidence>
<evidence type="ECO:0000313" key="1">
    <source>
        <dbReference type="EMBL" id="MDU0244187.1"/>
    </source>
</evidence>
<dbReference type="Proteomes" id="UP001181247">
    <property type="component" value="Unassembled WGS sequence"/>
</dbReference>
<dbReference type="RefSeq" id="WP_195325981.1">
    <property type="nucleotide sequence ID" value="NZ_CP072239.1"/>
</dbReference>
<sequence length="105" mass="11992">MIFFILWLNMPGFGKAGISFLTCIRLSFALIVQGLAKKYRSEARMIFSANQSEGPSCTIRGKRLVLQVRNRNAEPKFLQKKRTTALSDSDLENVSTFENDNERKM</sequence>
<gene>
    <name evidence="1" type="ORF">RVH16_05580</name>
</gene>
<comment type="caution">
    <text evidence="1">The sequence shown here is derived from an EMBL/GenBank/DDBJ whole genome shotgun (WGS) entry which is preliminary data.</text>
</comment>
<dbReference type="AlphaFoldDB" id="A0AAE4L7H6"/>
<dbReference type="EMBL" id="JAWDEU010000002">
    <property type="protein sequence ID" value="MDU0244187.1"/>
    <property type="molecule type" value="Genomic_DNA"/>
</dbReference>
<accession>A0AAE4L7H6</accession>
<organism evidence="1 2">
    <name type="scientific">Bacteroides uniformis</name>
    <dbReference type="NCBI Taxonomy" id="820"/>
    <lineage>
        <taxon>Bacteria</taxon>
        <taxon>Pseudomonadati</taxon>
        <taxon>Bacteroidota</taxon>
        <taxon>Bacteroidia</taxon>
        <taxon>Bacteroidales</taxon>
        <taxon>Bacteroidaceae</taxon>
        <taxon>Bacteroides</taxon>
    </lineage>
</organism>
<reference evidence="1" key="1">
    <citation type="submission" date="2023-10" db="EMBL/GenBank/DDBJ databases">
        <title>Genome of Potential pathogenic bacteria in Crohn's disease.</title>
        <authorList>
            <person name="Rodriguez-Palacios A."/>
        </authorList>
    </citation>
    <scope>NUCLEOTIDE SEQUENCE</scope>
    <source>
        <strain evidence="1">CavFT-hAR50</strain>
    </source>
</reference>
<proteinExistence type="predicted"/>